<dbReference type="AlphaFoldDB" id="A0A6A1UV69"/>
<gene>
    <name evidence="1" type="ORF">CJ030_MR8G025869</name>
</gene>
<comment type="caution">
    <text evidence="1">The sequence shown here is derived from an EMBL/GenBank/DDBJ whole genome shotgun (WGS) entry which is preliminary data.</text>
</comment>
<protein>
    <submittedName>
        <fullName evidence="1">Uncharacterized protein</fullName>
    </submittedName>
</protein>
<reference evidence="1 2" key="1">
    <citation type="journal article" date="2019" name="Plant Biotechnol. J.">
        <title>The red bayberry genome and genetic basis of sex determination.</title>
        <authorList>
            <person name="Jia H.M."/>
            <person name="Jia H.J."/>
            <person name="Cai Q.L."/>
            <person name="Wang Y."/>
            <person name="Zhao H.B."/>
            <person name="Yang W.F."/>
            <person name="Wang G.Y."/>
            <person name="Li Y.H."/>
            <person name="Zhan D.L."/>
            <person name="Shen Y.T."/>
            <person name="Niu Q.F."/>
            <person name="Chang L."/>
            <person name="Qiu J."/>
            <person name="Zhao L."/>
            <person name="Xie H.B."/>
            <person name="Fu W.Y."/>
            <person name="Jin J."/>
            <person name="Li X.W."/>
            <person name="Jiao Y."/>
            <person name="Zhou C.C."/>
            <person name="Tu T."/>
            <person name="Chai C.Y."/>
            <person name="Gao J.L."/>
            <person name="Fan L.J."/>
            <person name="van de Weg E."/>
            <person name="Wang J.Y."/>
            <person name="Gao Z.S."/>
        </authorList>
    </citation>
    <scope>NUCLEOTIDE SEQUENCE [LARGE SCALE GENOMIC DNA]</scope>
    <source>
        <tissue evidence="1">Leaves</tissue>
    </source>
</reference>
<dbReference type="GO" id="GO:0009507">
    <property type="term" value="C:chloroplast"/>
    <property type="evidence" value="ECO:0007669"/>
    <property type="project" value="TreeGrafter"/>
</dbReference>
<proteinExistence type="predicted"/>
<sequence>MTNKMGTLSFFPLSLTASLRDHNSPSKTKPFNPILCPHVSSTSFKSLRFVGRTIAFGSHTSNPKESLFLDENGVVDDMDGYLNYLSLEYDSVWDTKPSW</sequence>
<evidence type="ECO:0000313" key="2">
    <source>
        <dbReference type="Proteomes" id="UP000516437"/>
    </source>
</evidence>
<dbReference type="OrthoDB" id="1747990at2759"/>
<dbReference type="EMBL" id="RXIC02000026">
    <property type="protein sequence ID" value="KAB1204161.1"/>
    <property type="molecule type" value="Genomic_DNA"/>
</dbReference>
<keyword evidence="2" id="KW-1185">Reference proteome</keyword>
<organism evidence="1 2">
    <name type="scientific">Morella rubra</name>
    <name type="common">Chinese bayberry</name>
    <dbReference type="NCBI Taxonomy" id="262757"/>
    <lineage>
        <taxon>Eukaryota</taxon>
        <taxon>Viridiplantae</taxon>
        <taxon>Streptophyta</taxon>
        <taxon>Embryophyta</taxon>
        <taxon>Tracheophyta</taxon>
        <taxon>Spermatophyta</taxon>
        <taxon>Magnoliopsida</taxon>
        <taxon>eudicotyledons</taxon>
        <taxon>Gunneridae</taxon>
        <taxon>Pentapetalae</taxon>
        <taxon>rosids</taxon>
        <taxon>fabids</taxon>
        <taxon>Fagales</taxon>
        <taxon>Myricaceae</taxon>
        <taxon>Morella</taxon>
    </lineage>
</organism>
<dbReference type="Proteomes" id="UP000516437">
    <property type="component" value="Chromosome 8"/>
</dbReference>
<evidence type="ECO:0000313" key="1">
    <source>
        <dbReference type="EMBL" id="KAB1204161.1"/>
    </source>
</evidence>
<dbReference type="PANTHER" id="PTHR36046">
    <property type="entry name" value="PROTEIN, PUTATIVE-RELATED"/>
    <property type="match status" value="1"/>
</dbReference>
<name>A0A6A1UV69_9ROSI</name>
<dbReference type="PANTHER" id="PTHR36046:SF1">
    <property type="entry name" value="DUF6737 DOMAIN-CONTAINING PROTEIN"/>
    <property type="match status" value="1"/>
</dbReference>
<accession>A0A6A1UV69</accession>